<keyword evidence="4 5" id="KW-0539">Nucleus</keyword>
<dbReference type="Bgee" id="ENSMNEG00000032869">
    <property type="expression patterns" value="Expressed in adult mammalian kidney and 2 other cell types or tissues"/>
</dbReference>
<dbReference type="GO" id="GO:0005634">
    <property type="term" value="C:nucleus"/>
    <property type="evidence" value="ECO:0007669"/>
    <property type="project" value="UniProtKB-SubCell"/>
</dbReference>
<dbReference type="PANTHER" id="PTHR45793:SF15">
    <property type="entry name" value="DIVERGENT PAIRED-RELATED HOMEOBOX"/>
    <property type="match status" value="1"/>
</dbReference>
<keyword evidence="3 5" id="KW-0371">Homeobox</keyword>
<dbReference type="Ensembl" id="ENSMNET00000042021.1">
    <property type="protein sequence ID" value="ENSMNEP00000017790.1"/>
    <property type="gene ID" value="ENSMNEG00000032869.1"/>
</dbReference>
<comment type="subcellular location">
    <subcellularLocation>
        <location evidence="1 5 6">Nucleus</location>
    </subcellularLocation>
</comment>
<dbReference type="PROSITE" id="PS00027">
    <property type="entry name" value="HOMEOBOX_1"/>
    <property type="match status" value="1"/>
</dbReference>
<evidence type="ECO:0000256" key="6">
    <source>
        <dbReference type="RuleBase" id="RU000682"/>
    </source>
</evidence>
<dbReference type="CDD" id="cd00086">
    <property type="entry name" value="homeodomain"/>
    <property type="match status" value="1"/>
</dbReference>
<feature type="region of interest" description="Disordered" evidence="7">
    <location>
        <begin position="81"/>
        <end position="102"/>
    </location>
</feature>
<evidence type="ECO:0000313" key="9">
    <source>
        <dbReference type="Ensembl" id="ENSMNEP00000017790.1"/>
    </source>
</evidence>
<name>A0A2K6C2B5_MACNE</name>
<protein>
    <submittedName>
        <fullName evidence="9">Divergent-paired related homeobox</fullName>
    </submittedName>
</protein>
<dbReference type="GO" id="GO:0000978">
    <property type="term" value="F:RNA polymerase II cis-regulatory region sequence-specific DNA binding"/>
    <property type="evidence" value="ECO:0007669"/>
    <property type="project" value="TreeGrafter"/>
</dbReference>
<proteinExistence type="predicted"/>
<keyword evidence="10" id="KW-1185">Reference proteome</keyword>
<evidence type="ECO:0000313" key="10">
    <source>
        <dbReference type="Proteomes" id="UP000233120"/>
    </source>
</evidence>
<reference evidence="9" key="1">
    <citation type="submission" date="2025-08" db="UniProtKB">
        <authorList>
            <consortium name="Ensembl"/>
        </authorList>
    </citation>
    <scope>IDENTIFICATION</scope>
</reference>
<organism evidence="9 10">
    <name type="scientific">Macaca nemestrina</name>
    <name type="common">Pig-tailed macaque</name>
    <dbReference type="NCBI Taxonomy" id="9545"/>
    <lineage>
        <taxon>Eukaryota</taxon>
        <taxon>Metazoa</taxon>
        <taxon>Chordata</taxon>
        <taxon>Craniata</taxon>
        <taxon>Vertebrata</taxon>
        <taxon>Euteleostomi</taxon>
        <taxon>Mammalia</taxon>
        <taxon>Eutheria</taxon>
        <taxon>Euarchontoglires</taxon>
        <taxon>Primates</taxon>
        <taxon>Haplorrhini</taxon>
        <taxon>Catarrhini</taxon>
        <taxon>Cercopithecidae</taxon>
        <taxon>Cercopithecinae</taxon>
        <taxon>Macaca</taxon>
    </lineage>
</organism>
<evidence type="ECO:0000256" key="1">
    <source>
        <dbReference type="ARBA" id="ARBA00004123"/>
    </source>
</evidence>
<feature type="DNA-binding region" description="Homeobox" evidence="5">
    <location>
        <begin position="23"/>
        <end position="82"/>
    </location>
</feature>
<dbReference type="AlphaFoldDB" id="A0A2K6C2B5"/>
<dbReference type="GeneTree" id="ENSGT00640000091698"/>
<evidence type="ECO:0000259" key="8">
    <source>
        <dbReference type="PROSITE" id="PS50071"/>
    </source>
</evidence>
<gene>
    <name evidence="9" type="primary">DPRX</name>
</gene>
<feature type="domain" description="Homeobox" evidence="8">
    <location>
        <begin position="21"/>
        <end position="81"/>
    </location>
</feature>
<dbReference type="Proteomes" id="UP000233120">
    <property type="component" value="Unassembled WGS sequence"/>
</dbReference>
<dbReference type="GO" id="GO:0000981">
    <property type="term" value="F:DNA-binding transcription factor activity, RNA polymerase II-specific"/>
    <property type="evidence" value="ECO:0007669"/>
    <property type="project" value="InterPro"/>
</dbReference>
<evidence type="ECO:0000256" key="3">
    <source>
        <dbReference type="ARBA" id="ARBA00023155"/>
    </source>
</evidence>
<dbReference type="InterPro" id="IPR009057">
    <property type="entry name" value="Homeodomain-like_sf"/>
</dbReference>
<evidence type="ECO:0000256" key="5">
    <source>
        <dbReference type="PROSITE-ProRule" id="PRU00108"/>
    </source>
</evidence>
<dbReference type="SUPFAM" id="SSF46689">
    <property type="entry name" value="Homeodomain-like"/>
    <property type="match status" value="1"/>
</dbReference>
<dbReference type="OrthoDB" id="6159439at2759"/>
<dbReference type="PROSITE" id="PS50071">
    <property type="entry name" value="HOMEOBOX_2"/>
    <property type="match status" value="1"/>
</dbReference>
<dbReference type="InterPro" id="IPR001356">
    <property type="entry name" value="HD"/>
</dbReference>
<dbReference type="PANTHER" id="PTHR45793">
    <property type="entry name" value="HOMEOBOX PROTEIN"/>
    <property type="match status" value="1"/>
</dbReference>
<dbReference type="KEGG" id="mni:105497025"/>
<dbReference type="Gene3D" id="1.10.10.60">
    <property type="entry name" value="Homeodomain-like"/>
    <property type="match status" value="1"/>
</dbReference>
<evidence type="ECO:0000256" key="4">
    <source>
        <dbReference type="ARBA" id="ARBA00023242"/>
    </source>
</evidence>
<dbReference type="STRING" id="9545.ENSMNEP00000017790"/>
<reference evidence="9" key="2">
    <citation type="submission" date="2025-09" db="UniProtKB">
        <authorList>
            <consortium name="Ensembl"/>
        </authorList>
    </citation>
    <scope>IDENTIFICATION</scope>
</reference>
<dbReference type="Pfam" id="PF00046">
    <property type="entry name" value="Homeodomain"/>
    <property type="match status" value="1"/>
</dbReference>
<keyword evidence="2 5" id="KW-0238">DNA-binding</keyword>
<dbReference type="FunFam" id="1.10.10.60:FF:000486">
    <property type="entry name" value="Divergent paired-related homeobox"/>
    <property type="match status" value="1"/>
</dbReference>
<evidence type="ECO:0000256" key="7">
    <source>
        <dbReference type="SAM" id="MobiDB-lite"/>
    </source>
</evidence>
<sequence>MELLAVPICVSFPFFQGKDQTRSHRKRTMFTKKQLEDLNTLFNENPYPNPSLQKEMASKIDIHPTVLQVWFKNHRAKLKKAKSKHIHQKQETPQPPLPEGGEVTTRVSLRNADTLPRLPSAAHPIGLVYTGQRVPSFQLILYPSLKVPADDFVGHRIVHFGCCQDPNIYCLYPIVESQVCAPNFHAGPSACSSLQSRER</sequence>
<accession>A0A2K6C2B5</accession>
<dbReference type="SMART" id="SM00389">
    <property type="entry name" value="HOX"/>
    <property type="match status" value="1"/>
</dbReference>
<dbReference type="OMA" id="RTMFTKK"/>
<dbReference type="InterPro" id="IPR017970">
    <property type="entry name" value="Homeobox_CS"/>
</dbReference>
<evidence type="ECO:0000256" key="2">
    <source>
        <dbReference type="ARBA" id="ARBA00023125"/>
    </source>
</evidence>